<comment type="similarity">
    <text evidence="2">Belongs to the GMC oxidoreductase family.</text>
</comment>
<geneLocation type="plasmid" evidence="8 9">
    <name>AbAZ39_p2</name>
</geneLocation>
<keyword evidence="3" id="KW-0285">Flavoprotein</keyword>
<dbReference type="KEGG" id="abq:ABAZ39_26645"/>
<evidence type="ECO:0000256" key="5">
    <source>
        <dbReference type="ARBA" id="ARBA00023002"/>
    </source>
</evidence>
<evidence type="ECO:0000259" key="6">
    <source>
        <dbReference type="Pfam" id="PF01266"/>
    </source>
</evidence>
<dbReference type="PANTHER" id="PTHR42784:SF1">
    <property type="entry name" value="PYRANOSE 2-OXIDASE"/>
    <property type="match status" value="1"/>
</dbReference>
<dbReference type="AlphaFoldDB" id="A0A060DNJ6"/>
<dbReference type="GO" id="GO:0016614">
    <property type="term" value="F:oxidoreductase activity, acting on CH-OH group of donors"/>
    <property type="evidence" value="ECO:0007669"/>
    <property type="project" value="InterPro"/>
</dbReference>
<evidence type="ECO:0000256" key="4">
    <source>
        <dbReference type="ARBA" id="ARBA00022827"/>
    </source>
</evidence>
<dbReference type="EMBL" id="CP007795">
    <property type="protein sequence ID" value="AIB15456.1"/>
    <property type="molecule type" value="Genomic_DNA"/>
</dbReference>
<evidence type="ECO:0000313" key="8">
    <source>
        <dbReference type="EMBL" id="AIB15456.1"/>
    </source>
</evidence>
<gene>
    <name evidence="8" type="ORF">ABAZ39_26645</name>
</gene>
<comment type="cofactor">
    <cofactor evidence="1">
        <name>FAD</name>
        <dbReference type="ChEBI" id="CHEBI:57692"/>
    </cofactor>
</comment>
<dbReference type="Pfam" id="PF01266">
    <property type="entry name" value="DAO"/>
    <property type="match status" value="1"/>
</dbReference>
<evidence type="ECO:0000256" key="1">
    <source>
        <dbReference type="ARBA" id="ARBA00001974"/>
    </source>
</evidence>
<dbReference type="InterPro" id="IPR006076">
    <property type="entry name" value="FAD-dep_OxRdtase"/>
</dbReference>
<dbReference type="Pfam" id="PF05199">
    <property type="entry name" value="GMC_oxred_C"/>
    <property type="match status" value="1"/>
</dbReference>
<evidence type="ECO:0000256" key="3">
    <source>
        <dbReference type="ARBA" id="ARBA00022630"/>
    </source>
</evidence>
<dbReference type="PANTHER" id="PTHR42784">
    <property type="entry name" value="PYRANOSE 2-OXIDASE"/>
    <property type="match status" value="1"/>
</dbReference>
<dbReference type="SUPFAM" id="SSF51905">
    <property type="entry name" value="FAD/NAD(P)-binding domain"/>
    <property type="match status" value="1"/>
</dbReference>
<feature type="domain" description="Glucose-methanol-choline oxidoreductase C-terminal" evidence="7">
    <location>
        <begin position="405"/>
        <end position="532"/>
    </location>
</feature>
<feature type="domain" description="FAD dependent oxidoreductase" evidence="6">
    <location>
        <begin position="17"/>
        <end position="231"/>
    </location>
</feature>
<keyword evidence="4" id="KW-0274">FAD</keyword>
<name>A0A060DNJ6_9PROT</name>
<dbReference type="InterPro" id="IPR051473">
    <property type="entry name" value="P2Ox-like"/>
</dbReference>
<dbReference type="InterPro" id="IPR007867">
    <property type="entry name" value="GMC_OxRtase_C"/>
</dbReference>
<reference evidence="8 9" key="1">
    <citation type="journal article" date="2014" name="Genome Announc.">
        <title>Complete Genome Sequence of the Model Rhizosphere Strain Azospirillum brasilense Az39, Successfully Applied in Agriculture.</title>
        <authorList>
            <person name="Rivera D."/>
            <person name="Revale S."/>
            <person name="Molina R."/>
            <person name="Gualpa J."/>
            <person name="Puente M."/>
            <person name="Maroniche G."/>
            <person name="Paris G."/>
            <person name="Baker D."/>
            <person name="Clavijo B."/>
            <person name="McLay K."/>
            <person name="Spaepen S."/>
            <person name="Perticari A."/>
            <person name="Vazquez M."/>
            <person name="Wisniewski-Dye F."/>
            <person name="Watkins C."/>
            <person name="Martinez-Abarca F."/>
            <person name="Vanderleyden J."/>
            <person name="Cassan F."/>
        </authorList>
    </citation>
    <scope>NUCLEOTIDE SEQUENCE [LARGE SCALE GENOMIC DNA]</scope>
    <source>
        <strain evidence="8 9">Az39</strain>
        <plasmid evidence="8">AbAZ39_p2</plasmid>
    </source>
</reference>
<protein>
    <submittedName>
        <fullName evidence="8">FAD-dependent oxidoreductase</fullName>
    </submittedName>
</protein>
<dbReference type="RefSeq" id="WP_040136951.1">
    <property type="nucleotide sequence ID" value="NZ_CP007795.1"/>
</dbReference>
<dbReference type="Gene3D" id="3.50.50.60">
    <property type="entry name" value="FAD/NAD(P)-binding domain"/>
    <property type="match status" value="2"/>
</dbReference>
<organism evidence="8 9">
    <name type="scientific">Azospirillum argentinense</name>
    <dbReference type="NCBI Taxonomy" id="2970906"/>
    <lineage>
        <taxon>Bacteria</taxon>
        <taxon>Pseudomonadati</taxon>
        <taxon>Pseudomonadota</taxon>
        <taxon>Alphaproteobacteria</taxon>
        <taxon>Rhodospirillales</taxon>
        <taxon>Azospirillaceae</taxon>
        <taxon>Azospirillum</taxon>
    </lineage>
</organism>
<sequence>MILDARSVSSGTNLDADLCIVGAGAAGLAIARALAGSRWKIVLLESGGLDPDGHTQSLYAGENLGLPYERLSTARSRYFGGSTNCWGGFCRPFEPIDMEARPWVPNSGWPFGPEMLAPYYARAHSHLNLPSSIYDNGHWEQTLAPDGIELLPVEGGALENRIAQISDQPRVGVTSVDEIVQAANIACYLNANVTEFETNDSATVVERVRCAALSGARFTVTARQFVLCCGGIENARLLLLSNRVQSAGLGNGHDLVGRYFTDHPRIKAGSVRLTDQARHRRLYDMTLTLSRRRLNAKHLPVSASLSPTVETQRRLGLMNSRSYLVAQYHGEATAGVRALHDLRMLMSDRRKFGHAEGDLRALLREAVPQIALHLPNLAYALFDNVVNPAWVTRSFLLETIVEPVPNPDSRVTLAAERDALGLNRADTVWRLTEQDRDNFLRTNELVRTELTRNGLITVTEADPQEAAERAWAERISWCWHHMGTTRMHDDPKQGVVDARCKVHGMHNLYIGGSSVFPSMGCDHPTINLVALAFRLAEEVAAQLQHDRAVTLEGQQAA</sequence>
<evidence type="ECO:0000313" key="9">
    <source>
        <dbReference type="Proteomes" id="UP000027186"/>
    </source>
</evidence>
<keyword evidence="5" id="KW-0560">Oxidoreductase</keyword>
<evidence type="ECO:0000256" key="2">
    <source>
        <dbReference type="ARBA" id="ARBA00010790"/>
    </source>
</evidence>
<dbReference type="InterPro" id="IPR036188">
    <property type="entry name" value="FAD/NAD-bd_sf"/>
</dbReference>
<accession>A0A060DNJ6</accession>
<proteinExistence type="inferred from homology"/>
<dbReference type="Proteomes" id="UP000027186">
    <property type="component" value="Plasmid AbAZ39_p2"/>
</dbReference>
<evidence type="ECO:0000259" key="7">
    <source>
        <dbReference type="Pfam" id="PF05199"/>
    </source>
</evidence>
<keyword evidence="8" id="KW-0614">Plasmid</keyword>